<sequence length="376" mass="41730">MKEKCLVFLLCAVCAFCVNLTVFFSKKNCDPKCTFENQNATSKTIGSFPTECSTVCSFLRITEDTDLTEAQLASTFLNMKRLLGGVIVISTKFKSGSFLAGLEAIECDDLDVMWALNNQMLELGLTNLTSISCAGFQVVSNKKLNKLNMPNLKNITLNEFPEPTDKAMKFSIDSGSPDFCITVEEMENFITADNATVDEIYGKYCPPTTTENLCTSPNICQKVFGNVEIGPNSNLDTMKSIEIIFGSLIINETNLTDFNFLENLKYVAQLTKDKSAIIVQNNPFLLNISFPKLKRVRSDNFHTVVFTKNNQNLSLDVNSCFKLKSDLGITSDWSPTFNGDNCDSMNRTAISIERSKSSGYQCSSIFIIVLVVIAIF</sequence>
<dbReference type="InterPro" id="IPR036941">
    <property type="entry name" value="Rcpt_L-dom_sf"/>
</dbReference>
<feature type="domain" description="Receptor L-domain" evidence="2">
    <location>
        <begin position="220"/>
        <end position="316"/>
    </location>
</feature>
<evidence type="ECO:0000313" key="4">
    <source>
        <dbReference type="Proteomes" id="UP000001940"/>
    </source>
</evidence>
<dbReference type="InterPro" id="IPR053079">
    <property type="entry name" value="SPS2_domain"/>
</dbReference>
<evidence type="ECO:0000259" key="2">
    <source>
        <dbReference type="Pfam" id="PF01030"/>
    </source>
</evidence>
<dbReference type="FunCoup" id="Q9N570">
    <property type="interactions" value="12"/>
</dbReference>
<feature type="chain" id="PRO_5004330800" evidence="1">
    <location>
        <begin position="18"/>
        <end position="376"/>
    </location>
</feature>
<keyword evidence="4" id="KW-1185">Reference proteome</keyword>
<dbReference type="SMR" id="Q9N570"/>
<keyword evidence="3" id="KW-0675">Receptor</keyword>
<feature type="signal peptide" evidence="1">
    <location>
        <begin position="1"/>
        <end position="17"/>
    </location>
</feature>
<proteinExistence type="predicted"/>
<protein>
    <submittedName>
        <fullName evidence="3">Receptor L-domain domain-containing protein</fullName>
    </submittedName>
</protein>
<organism evidence="3 4">
    <name type="scientific">Caenorhabditis elegans</name>
    <dbReference type="NCBI Taxonomy" id="6239"/>
    <lineage>
        <taxon>Eukaryota</taxon>
        <taxon>Metazoa</taxon>
        <taxon>Ecdysozoa</taxon>
        <taxon>Nematoda</taxon>
        <taxon>Chromadorea</taxon>
        <taxon>Rhabditida</taxon>
        <taxon>Rhabditina</taxon>
        <taxon>Rhabditomorpha</taxon>
        <taxon>Rhabditoidea</taxon>
        <taxon>Rhabditidae</taxon>
        <taxon>Peloderinae</taxon>
        <taxon>Caenorhabditis</taxon>
    </lineage>
</organism>
<dbReference type="EMBL" id="BX284605">
    <property type="protein sequence ID" value="CCD69548.2"/>
    <property type="molecule type" value="Genomic_DNA"/>
</dbReference>
<dbReference type="CTD" id="189494"/>
<dbReference type="SUPFAM" id="SSF52058">
    <property type="entry name" value="L domain-like"/>
    <property type="match status" value="2"/>
</dbReference>
<dbReference type="WormBase" id="Y19D10B.3">
    <property type="protein sequence ID" value="CE48225"/>
    <property type="gene ID" value="WBGene00021232"/>
    <property type="gene designation" value="irld-15"/>
</dbReference>
<dbReference type="GeneID" id="189494"/>
<dbReference type="Gene3D" id="3.80.20.20">
    <property type="entry name" value="Receptor L-domain"/>
    <property type="match status" value="2"/>
</dbReference>
<evidence type="ECO:0000313" key="5">
    <source>
        <dbReference type="WormBase" id="Y19D10B.3"/>
    </source>
</evidence>
<name>Q9N570_CAEEL</name>
<gene>
    <name evidence="3 5" type="primary">irld-15</name>
    <name evidence="3" type="ORF">CELE_Y19D10B.3</name>
    <name evidence="5" type="ORF">Y19D10B.3</name>
</gene>
<dbReference type="PaxDb" id="6239-Y19D10B.3"/>
<dbReference type="OrthoDB" id="5796559at2759"/>
<dbReference type="Proteomes" id="UP000001940">
    <property type="component" value="Chromosome V"/>
</dbReference>
<accession>Q9N570</accession>
<dbReference type="PANTHER" id="PTHR21662:SF3">
    <property type="entry name" value="RECEPTOR L-DOMAIN DOMAIN-CONTAINING PROTEIN"/>
    <property type="match status" value="1"/>
</dbReference>
<dbReference type="InterPro" id="IPR000494">
    <property type="entry name" value="Rcpt_L-dom"/>
</dbReference>
<dbReference type="PANTHER" id="PTHR21662">
    <property type="entry name" value="RECEPTOR PROTEIN-TYROSINE KINASE"/>
    <property type="match status" value="1"/>
</dbReference>
<dbReference type="InParanoid" id="Q9N570"/>
<dbReference type="HOGENOM" id="CLU_028064_0_0_1"/>
<dbReference type="OMA" id="GMESIEC"/>
<dbReference type="Pfam" id="PF01030">
    <property type="entry name" value="Recep_L_domain"/>
    <property type="match status" value="2"/>
</dbReference>
<dbReference type="AlphaFoldDB" id="Q9N570"/>
<evidence type="ECO:0000313" key="3">
    <source>
        <dbReference type="EMBL" id="CCD69548.2"/>
    </source>
</evidence>
<reference evidence="3 4" key="1">
    <citation type="journal article" date="1998" name="Science">
        <title>Genome sequence of the nematode C. elegans: a platform for investigating biology.</title>
        <authorList>
            <consortium name="The C. elegans sequencing consortium"/>
            <person name="Sulson J.E."/>
            <person name="Waterston R."/>
        </authorList>
    </citation>
    <scope>NUCLEOTIDE SEQUENCE [LARGE SCALE GENOMIC DNA]</scope>
    <source>
        <strain evidence="3 4">Bristol N2</strain>
    </source>
</reference>
<dbReference type="AGR" id="WB:WBGene00021232"/>
<feature type="domain" description="Receptor L-domain" evidence="2">
    <location>
        <begin position="52"/>
        <end position="132"/>
    </location>
</feature>
<dbReference type="eggNOG" id="ENOG502THDH">
    <property type="taxonomic scope" value="Eukaryota"/>
</dbReference>
<dbReference type="UCSC" id="Y19D10B.3">
    <property type="organism name" value="c. elegans"/>
</dbReference>
<evidence type="ECO:0000256" key="1">
    <source>
        <dbReference type="SAM" id="SignalP"/>
    </source>
</evidence>
<dbReference type="KEGG" id="cel:CELE_Y19D10B.3"/>
<keyword evidence="1" id="KW-0732">Signal</keyword>
<dbReference type="RefSeq" id="NP_503632.2">
    <property type="nucleotide sequence ID" value="NM_071231.3"/>
</dbReference>